<evidence type="ECO:0000313" key="3">
    <source>
        <dbReference type="Proteomes" id="UP000249590"/>
    </source>
</evidence>
<evidence type="ECO:0000313" key="2">
    <source>
        <dbReference type="EMBL" id="RAH96503.1"/>
    </source>
</evidence>
<dbReference type="InterPro" id="IPR029044">
    <property type="entry name" value="Nucleotide-diphossugar_trans"/>
</dbReference>
<dbReference type="Proteomes" id="UP000249590">
    <property type="component" value="Unassembled WGS sequence"/>
</dbReference>
<reference evidence="2 3" key="1">
    <citation type="submission" date="2018-05" db="EMBL/GenBank/DDBJ databases">
        <title>Acuticoccus sediminis sp. nov., isolated from deep-sea sediment of Indian Ocean.</title>
        <authorList>
            <person name="Liu X."/>
            <person name="Lai Q."/>
            <person name="Du Y."/>
            <person name="Sun F."/>
            <person name="Zhang X."/>
            <person name="Wang S."/>
            <person name="Shao Z."/>
        </authorList>
    </citation>
    <scope>NUCLEOTIDE SEQUENCE [LARGE SCALE GENOMIC DNA]</scope>
    <source>
        <strain evidence="2 3">PTG4-2</strain>
    </source>
</reference>
<keyword evidence="2" id="KW-0808">Transferase</keyword>
<dbReference type="PANTHER" id="PTHR43685">
    <property type="entry name" value="GLYCOSYLTRANSFERASE"/>
    <property type="match status" value="1"/>
</dbReference>
<evidence type="ECO:0000259" key="1">
    <source>
        <dbReference type="Pfam" id="PF00535"/>
    </source>
</evidence>
<dbReference type="InterPro" id="IPR050834">
    <property type="entry name" value="Glycosyltransf_2"/>
</dbReference>
<dbReference type="CDD" id="cd06433">
    <property type="entry name" value="GT_2_WfgS_like"/>
    <property type="match status" value="1"/>
</dbReference>
<dbReference type="Gene3D" id="3.90.550.10">
    <property type="entry name" value="Spore Coat Polysaccharide Biosynthesis Protein SpsA, Chain A"/>
    <property type="match status" value="1"/>
</dbReference>
<dbReference type="InterPro" id="IPR001173">
    <property type="entry name" value="Glyco_trans_2-like"/>
</dbReference>
<sequence length="253" mass="27767">MKISILTPCRNASATIAHTIESVLAQDHADFEHLILDGASTDGTLGMVARFGDPRIRVASAPDRGMYDALNAGLRRYRGEAVGVLNADDAYHDRTALSRIADALRHADIVHGDLDFVADHGRKRVVRRWRAPAEAAGGFRSGWMPAHPTFYVRRAVAEAVGPFDLSLETAADYDYMLRAVELHDFRIARVRGVLVDMMTGGASTASLAAHLRHNLEALMARRRWLGSGRVDRALVAKPLRKVGQFFARGEETG</sequence>
<dbReference type="OrthoDB" id="5291101at2"/>
<dbReference type="Pfam" id="PF00535">
    <property type="entry name" value="Glycos_transf_2"/>
    <property type="match status" value="1"/>
</dbReference>
<keyword evidence="3" id="KW-1185">Reference proteome</keyword>
<gene>
    <name evidence="2" type="ORF">DLJ53_31800</name>
</gene>
<comment type="caution">
    <text evidence="2">The sequence shown here is derived from an EMBL/GenBank/DDBJ whole genome shotgun (WGS) entry which is preliminary data.</text>
</comment>
<dbReference type="RefSeq" id="WP_111352372.1">
    <property type="nucleotide sequence ID" value="NZ_JAIWKD010000022.1"/>
</dbReference>
<dbReference type="AlphaFoldDB" id="A0A8B2NKM0"/>
<accession>A0A8B2NKM0</accession>
<organism evidence="2 3">
    <name type="scientific">Acuticoccus sediminis</name>
    <dbReference type="NCBI Taxonomy" id="2184697"/>
    <lineage>
        <taxon>Bacteria</taxon>
        <taxon>Pseudomonadati</taxon>
        <taxon>Pseudomonadota</taxon>
        <taxon>Alphaproteobacteria</taxon>
        <taxon>Hyphomicrobiales</taxon>
        <taxon>Amorphaceae</taxon>
        <taxon>Acuticoccus</taxon>
    </lineage>
</organism>
<feature type="domain" description="Glycosyltransferase 2-like" evidence="1">
    <location>
        <begin position="4"/>
        <end position="128"/>
    </location>
</feature>
<dbReference type="PANTHER" id="PTHR43685:SF2">
    <property type="entry name" value="GLYCOSYLTRANSFERASE 2-LIKE DOMAIN-CONTAINING PROTEIN"/>
    <property type="match status" value="1"/>
</dbReference>
<dbReference type="SUPFAM" id="SSF53448">
    <property type="entry name" value="Nucleotide-diphospho-sugar transferases"/>
    <property type="match status" value="1"/>
</dbReference>
<dbReference type="EMBL" id="QHHQ01000012">
    <property type="protein sequence ID" value="RAH96503.1"/>
    <property type="molecule type" value="Genomic_DNA"/>
</dbReference>
<proteinExistence type="predicted"/>
<dbReference type="GO" id="GO:0016740">
    <property type="term" value="F:transferase activity"/>
    <property type="evidence" value="ECO:0007669"/>
    <property type="project" value="UniProtKB-KW"/>
</dbReference>
<protein>
    <submittedName>
        <fullName evidence="2">Glycosyl transferase</fullName>
    </submittedName>
</protein>
<name>A0A8B2NKM0_9HYPH</name>